<evidence type="ECO:0000313" key="2">
    <source>
        <dbReference type="Proteomes" id="UP000032142"/>
    </source>
</evidence>
<protein>
    <submittedName>
        <fullName evidence="1">Uncharacterized protein</fullName>
    </submittedName>
</protein>
<dbReference type="AlphaFoldDB" id="A0A0B0MLY8"/>
<keyword evidence="2" id="KW-1185">Reference proteome</keyword>
<gene>
    <name evidence="1" type="ORF">F383_39232</name>
</gene>
<evidence type="ECO:0000313" key="1">
    <source>
        <dbReference type="EMBL" id="KHG01362.1"/>
    </source>
</evidence>
<proteinExistence type="predicted"/>
<organism evidence="1 2">
    <name type="scientific">Gossypium arboreum</name>
    <name type="common">Tree cotton</name>
    <name type="synonym">Gossypium nanking</name>
    <dbReference type="NCBI Taxonomy" id="29729"/>
    <lineage>
        <taxon>Eukaryota</taxon>
        <taxon>Viridiplantae</taxon>
        <taxon>Streptophyta</taxon>
        <taxon>Embryophyta</taxon>
        <taxon>Tracheophyta</taxon>
        <taxon>Spermatophyta</taxon>
        <taxon>Magnoliopsida</taxon>
        <taxon>eudicotyledons</taxon>
        <taxon>Gunneridae</taxon>
        <taxon>Pentapetalae</taxon>
        <taxon>rosids</taxon>
        <taxon>malvids</taxon>
        <taxon>Malvales</taxon>
        <taxon>Malvaceae</taxon>
        <taxon>Malvoideae</taxon>
        <taxon>Gossypium</taxon>
    </lineage>
</organism>
<reference evidence="2" key="1">
    <citation type="submission" date="2014-09" db="EMBL/GenBank/DDBJ databases">
        <authorList>
            <person name="Mudge J."/>
            <person name="Ramaraj T."/>
            <person name="Lindquist I.E."/>
            <person name="Bharti A.K."/>
            <person name="Sundararajan A."/>
            <person name="Cameron C.T."/>
            <person name="Woodward J.E."/>
            <person name="May G.D."/>
            <person name="Brubaker C."/>
            <person name="Broadhvest J."/>
            <person name="Wilkins T.A."/>
        </authorList>
    </citation>
    <scope>NUCLEOTIDE SEQUENCE</scope>
    <source>
        <strain evidence="2">cv. AKA8401</strain>
    </source>
</reference>
<accession>A0A0B0MLY8</accession>
<name>A0A0B0MLY8_GOSAR</name>
<sequence length="36" mass="3822">MECMHISNICVAKLPCNPPIGELGLNSMSSGVPIHK</sequence>
<comment type="caution">
    <text evidence="1">The sequence shown here is derived from an EMBL/GenBank/DDBJ whole genome shotgun (WGS) entry which is preliminary data.</text>
</comment>
<dbReference type="Proteomes" id="UP000032142">
    <property type="component" value="Unassembled WGS sequence"/>
</dbReference>
<dbReference type="EMBL" id="JRRC01186424">
    <property type="protein sequence ID" value="KHG01362.1"/>
    <property type="molecule type" value="Genomic_DNA"/>
</dbReference>